<dbReference type="InterPro" id="IPR049874">
    <property type="entry name" value="ROK_cs"/>
</dbReference>
<dbReference type="PANTHER" id="PTHR18964">
    <property type="entry name" value="ROK (REPRESSOR, ORF, KINASE) FAMILY"/>
    <property type="match status" value="1"/>
</dbReference>
<evidence type="ECO:0000313" key="3">
    <source>
        <dbReference type="Proteomes" id="UP000632222"/>
    </source>
</evidence>
<gene>
    <name evidence="2" type="ORF">GCM10008938_47790</name>
</gene>
<evidence type="ECO:0000256" key="1">
    <source>
        <dbReference type="ARBA" id="ARBA00006479"/>
    </source>
</evidence>
<proteinExistence type="inferred from homology"/>
<dbReference type="Pfam" id="PF00480">
    <property type="entry name" value="ROK"/>
    <property type="match status" value="1"/>
</dbReference>
<dbReference type="InterPro" id="IPR000600">
    <property type="entry name" value="ROK"/>
</dbReference>
<comment type="caution">
    <text evidence="2">The sequence shown here is derived from an EMBL/GenBank/DDBJ whole genome shotgun (WGS) entry which is preliminary data.</text>
</comment>
<protein>
    <submittedName>
        <fullName evidence="2">Xylose repressor protein</fullName>
    </submittedName>
</protein>
<comment type="similarity">
    <text evidence="1">Belongs to the ROK (NagC/XylR) family.</text>
</comment>
<keyword evidence="3" id="KW-1185">Reference proteome</keyword>
<dbReference type="InterPro" id="IPR036390">
    <property type="entry name" value="WH_DNA-bd_sf"/>
</dbReference>
<dbReference type="PROSITE" id="PS01125">
    <property type="entry name" value="ROK"/>
    <property type="match status" value="1"/>
</dbReference>
<reference evidence="3" key="1">
    <citation type="journal article" date="2019" name="Int. J. Syst. Evol. Microbiol.">
        <title>The Global Catalogue of Microorganisms (GCM) 10K type strain sequencing project: providing services to taxonomists for standard genome sequencing and annotation.</title>
        <authorList>
            <consortium name="The Broad Institute Genomics Platform"/>
            <consortium name="The Broad Institute Genome Sequencing Center for Infectious Disease"/>
            <person name="Wu L."/>
            <person name="Ma J."/>
        </authorList>
    </citation>
    <scope>NUCLEOTIDE SEQUENCE [LARGE SCALE GENOMIC DNA]</scope>
    <source>
        <strain evidence="3">JCM 14370</strain>
    </source>
</reference>
<sequence length="405" mass="43714">MTVNKGDPRALRTQNRRTILNHLRKLGPTSRAQLVDITGLSSAGITGITAELIQDRLIVERSIGEAGATGGRRPIYLDIDYTAHFAVGIKLREDRMEAVLTDLSTRVLAHRTEELTSQDPDKVALQIKVACKKLYKKARVAPEDVLGIGIGLSGVIDARHGVAINAPLFGWSNVPIAQTVSEHTGLPVWVDNDVNAFAAAERLFGHGKQFDSFLTVAIGRGLGSALVLDGNIYRGRNGGAGEFGHNMVQPGGRTCSCGRKGCLEAYTAEPALLAQFQERHPEHTGITLPNLVQLAQDGHMGAREVLETAGRLLGVHLSYLVNSFNPELIVIGGEGAQLGPFYFTPLKQTLRQQAFDSLAEDLQVVVVPWNKDDFTPWAQGAASLAVHSAFETGEVVKTLQSRPNP</sequence>
<dbReference type="InterPro" id="IPR036388">
    <property type="entry name" value="WH-like_DNA-bd_sf"/>
</dbReference>
<dbReference type="Gene3D" id="3.30.420.40">
    <property type="match status" value="2"/>
</dbReference>
<dbReference type="InterPro" id="IPR043129">
    <property type="entry name" value="ATPase_NBD"/>
</dbReference>
<evidence type="ECO:0000313" key="2">
    <source>
        <dbReference type="EMBL" id="GGJ56090.1"/>
    </source>
</evidence>
<dbReference type="EMBL" id="BMOD01000034">
    <property type="protein sequence ID" value="GGJ56090.1"/>
    <property type="molecule type" value="Genomic_DNA"/>
</dbReference>
<dbReference type="SUPFAM" id="SSF46785">
    <property type="entry name" value="Winged helix' DNA-binding domain"/>
    <property type="match status" value="1"/>
</dbReference>
<dbReference type="Proteomes" id="UP000632222">
    <property type="component" value="Unassembled WGS sequence"/>
</dbReference>
<dbReference type="RefSeq" id="WP_189008145.1">
    <property type="nucleotide sequence ID" value="NZ_BMOD01000034.1"/>
</dbReference>
<dbReference type="Gene3D" id="1.10.10.10">
    <property type="entry name" value="Winged helix-like DNA-binding domain superfamily/Winged helix DNA-binding domain"/>
    <property type="match status" value="1"/>
</dbReference>
<organism evidence="2 3">
    <name type="scientific">Deinococcus roseus</name>
    <dbReference type="NCBI Taxonomy" id="392414"/>
    <lineage>
        <taxon>Bacteria</taxon>
        <taxon>Thermotogati</taxon>
        <taxon>Deinococcota</taxon>
        <taxon>Deinococci</taxon>
        <taxon>Deinococcales</taxon>
        <taxon>Deinococcaceae</taxon>
        <taxon>Deinococcus</taxon>
    </lineage>
</organism>
<dbReference type="PANTHER" id="PTHR18964:SF149">
    <property type="entry name" value="BIFUNCTIONAL UDP-N-ACETYLGLUCOSAMINE 2-EPIMERASE_N-ACETYLMANNOSAMINE KINASE"/>
    <property type="match status" value="1"/>
</dbReference>
<name>A0ABQ2DFM3_9DEIO</name>
<dbReference type="SUPFAM" id="SSF53067">
    <property type="entry name" value="Actin-like ATPase domain"/>
    <property type="match status" value="1"/>
</dbReference>
<accession>A0ABQ2DFM3</accession>
<dbReference type="CDD" id="cd24073">
    <property type="entry name" value="ASKHA_ATPase_ROK_CYANR"/>
    <property type="match status" value="1"/>
</dbReference>